<accession>A0A840TWY3</accession>
<gene>
    <name evidence="2" type="ORF">HNQ92_004272</name>
</gene>
<dbReference type="EMBL" id="JACHGF010000008">
    <property type="protein sequence ID" value="MBB5286112.1"/>
    <property type="molecule type" value="Genomic_DNA"/>
</dbReference>
<keyword evidence="3" id="KW-1185">Reference proteome</keyword>
<dbReference type="Pfam" id="PF20594">
    <property type="entry name" value="DUF6794"/>
    <property type="match status" value="2"/>
</dbReference>
<organism evidence="2 3">
    <name type="scientific">Rhabdobacter roseus</name>
    <dbReference type="NCBI Taxonomy" id="1655419"/>
    <lineage>
        <taxon>Bacteria</taxon>
        <taxon>Pseudomonadati</taxon>
        <taxon>Bacteroidota</taxon>
        <taxon>Cytophagia</taxon>
        <taxon>Cytophagales</taxon>
        <taxon>Cytophagaceae</taxon>
        <taxon>Rhabdobacter</taxon>
    </lineage>
</organism>
<evidence type="ECO:0000313" key="2">
    <source>
        <dbReference type="EMBL" id="MBB5286112.1"/>
    </source>
</evidence>
<dbReference type="InterPro" id="IPR046744">
    <property type="entry name" value="DUF6794"/>
</dbReference>
<feature type="domain" description="DUF6794" evidence="1">
    <location>
        <begin position="50"/>
        <end position="128"/>
    </location>
</feature>
<dbReference type="AlphaFoldDB" id="A0A840TWY3"/>
<comment type="caution">
    <text evidence="2">The sequence shown here is derived from an EMBL/GenBank/DDBJ whole genome shotgun (WGS) entry which is preliminary data.</text>
</comment>
<feature type="domain" description="DUF6794" evidence="1">
    <location>
        <begin position="171"/>
        <end position="253"/>
    </location>
</feature>
<proteinExistence type="predicted"/>
<reference evidence="2 3" key="1">
    <citation type="submission" date="2020-08" db="EMBL/GenBank/DDBJ databases">
        <title>Genomic Encyclopedia of Type Strains, Phase IV (KMG-IV): sequencing the most valuable type-strain genomes for metagenomic binning, comparative biology and taxonomic classification.</title>
        <authorList>
            <person name="Goeker M."/>
        </authorList>
    </citation>
    <scope>NUCLEOTIDE SEQUENCE [LARGE SCALE GENOMIC DNA]</scope>
    <source>
        <strain evidence="2 3">DSM 105074</strain>
    </source>
</reference>
<evidence type="ECO:0000259" key="1">
    <source>
        <dbReference type="Pfam" id="PF20594"/>
    </source>
</evidence>
<protein>
    <recommendedName>
        <fullName evidence="1">DUF6794 domain-containing protein</fullName>
    </recommendedName>
</protein>
<sequence length="307" mass="36639">MIKGNSKIKRFRPIRFLQMKRTFSCLLVFIFMTTTCFSQEIAWSKNKFYIPKNIDECNQELSKFLTKKSKANFKSIHESSLNNVHGIFVFSEWLSTDTSRLVRHFSTYFIDNDEDQRYLLTLAYHRSLNNKLFDLAFEAKKITQRQDSIEAIRELDYKKNIISDSIDGIYIPEDIYSCFSQLDLLLCDSTKQELKSKASSNEMTDYHMGLGRWMRNRWQLWSSSRLKAYFHNKGITHPDNISGIILASYWMYLNQKDIDIDQIIYEDLNQEPAILVPPILFNKKKFYTKEYRRFLRTRKIRRIHLSS</sequence>
<evidence type="ECO:0000313" key="3">
    <source>
        <dbReference type="Proteomes" id="UP000557307"/>
    </source>
</evidence>
<dbReference type="Proteomes" id="UP000557307">
    <property type="component" value="Unassembled WGS sequence"/>
</dbReference>
<dbReference type="RefSeq" id="WP_184176917.1">
    <property type="nucleotide sequence ID" value="NZ_JACHGF010000008.1"/>
</dbReference>
<name>A0A840TWY3_9BACT</name>